<comment type="subcellular location">
    <subcellularLocation>
        <location evidence="1">Cell membrane</location>
        <topology evidence="1">Multi-pass membrane protein</topology>
    </subcellularLocation>
</comment>
<evidence type="ECO:0000256" key="6">
    <source>
        <dbReference type="SAM" id="Phobius"/>
    </source>
</evidence>
<keyword evidence="9" id="KW-1185">Reference proteome</keyword>
<keyword evidence="5 6" id="KW-0472">Membrane</keyword>
<name>A0A8J8NGB2_HALGN</name>
<reference evidence="8" key="1">
    <citation type="submission" date="2019-06" db="EMBL/GenBank/DDBJ databases">
        <authorList>
            <person name="Zheng W."/>
        </authorList>
    </citation>
    <scope>NUCLEOTIDE SEQUENCE</scope>
    <source>
        <strain evidence="8">QDHG01</strain>
    </source>
</reference>
<dbReference type="PANTHER" id="PTHR32522:SF5">
    <property type="entry name" value="ABC3 TRANSPORTER PERMEASE PROTEIN DOMAIN-CONTAINING PROTEIN"/>
    <property type="match status" value="1"/>
</dbReference>
<gene>
    <name evidence="8" type="ORF">FGO68_gene2408</name>
</gene>
<evidence type="ECO:0000259" key="7">
    <source>
        <dbReference type="Pfam" id="PF02687"/>
    </source>
</evidence>
<feature type="transmembrane region" description="Helical" evidence="6">
    <location>
        <begin position="942"/>
        <end position="970"/>
    </location>
</feature>
<evidence type="ECO:0000256" key="1">
    <source>
        <dbReference type="ARBA" id="ARBA00004651"/>
    </source>
</evidence>
<feature type="domain" description="ABC3 transporter permease C-terminal" evidence="7">
    <location>
        <begin position="347"/>
        <end position="463"/>
    </location>
</feature>
<evidence type="ECO:0000313" key="9">
    <source>
        <dbReference type="Proteomes" id="UP000785679"/>
    </source>
</evidence>
<keyword evidence="2" id="KW-1003">Cell membrane</keyword>
<feature type="transmembrane region" description="Helical" evidence="6">
    <location>
        <begin position="339"/>
        <end position="362"/>
    </location>
</feature>
<feature type="transmembrane region" description="Helical" evidence="6">
    <location>
        <begin position="526"/>
        <end position="550"/>
    </location>
</feature>
<dbReference type="AlphaFoldDB" id="A0A8J8NGB2"/>
<dbReference type="InterPro" id="IPR003838">
    <property type="entry name" value="ABC3_permease_C"/>
</dbReference>
<feature type="transmembrane region" description="Helical" evidence="6">
    <location>
        <begin position="400"/>
        <end position="425"/>
    </location>
</feature>
<evidence type="ECO:0000313" key="8">
    <source>
        <dbReference type="EMBL" id="TNV74233.1"/>
    </source>
</evidence>
<comment type="caution">
    <text evidence="8">The sequence shown here is derived from an EMBL/GenBank/DDBJ whole genome shotgun (WGS) entry which is preliminary data.</text>
</comment>
<sequence>MQTTLVNLTALQNSVGLSNPDIEGLYPRWITLAQLSNPTDTSIESTGSFITHGDQRRERDLKVASGFPEVVMGKKDAIVSGEILEMLSLNEGDLIEIKYDLLKFLPANLKGFETLIFDYKPEKEGDLSKGQLFLQMLDIEQEQLLIDLYKEMLDSYGEGTGLLVNEFSEFMGYDSLTPLYMVLDSIFDSLIRQDFHLHMNYTILQSIDKSFAKWPSAFGNAIFLDSTYLFENLLEMIHSNALRAAERNQQGSVQIEGVFTVVEDYMRVNNVTEGEYAMMAHVMLSDRMQKYMADDGSSAGVAEALNRIYSGSERVLFETTGAEMSIVERAKNMQMMKPILTNMFHTIIFFMVFLSIILNQSLVHSDVEERRYEFAMLRTLGHLKSQLVHLLFLQTALFSFPALILGVIVMLLMLVAIRVGVFYVLSFPLNAYIDIYTVVLAIFLGVILPQLSNLAPIRDIMASSLRDSLDIARRSGKGDQISISMTKLKDFGVSPIQLVIGLTFTVVGFTVYYFVPLAVILNQTYIFFFVMLSLLMGMILGMLLIGSALVPNLERGFLSLLMLFRCNKDAKLKPIIKKNLQAHAGRNHKTSLMFMITITFLIFCSSGNTQFEYLVQSITSAVLNADIALFIANVVKGAAPIVINEKSIREYLDGEISKDNSIIRGYNFIGWTLNEVFTKSTNQGQFEEMWIGFGMKNLEFYGVGVYGLEHTHLDEGLIEYYYPEETLSEVVDREGTVHTGYGEREVLKLLRELSIGNRSGYEYWRDQNGLQSIEYDSAQNQTQTSTQLINIVIPEAFRQQLPIELGDIVELKVGNHGQQIDFRCKIIGSLRRMPGLWDFSAYKPAVWITPGVIVSQEQYDYIVKEYLKAFPNEKPQYEARMASIPEGATFNIPKKTLQLTLKEDVSRLEMNRLTNKLVALAGESNVFGFNVRKFKEELSTQMIILLATSWAVGLVLFLMTFFQITVSLTASLKEDSQELGVLRAIGLKKSSLTLVALYEQLSTLLSAILIGLIVGLVSSSMVNTLLMNFAELPFVLLIPWGGVAGMIVTGLVTIVAGTLIGVRGINRKNITTILKGQA</sequence>
<keyword evidence="4 6" id="KW-1133">Transmembrane helix</keyword>
<dbReference type="PANTHER" id="PTHR32522">
    <property type="match status" value="1"/>
</dbReference>
<feature type="transmembrane region" description="Helical" evidence="6">
    <location>
        <begin position="991"/>
        <end position="1017"/>
    </location>
</feature>
<proteinExistence type="predicted"/>
<dbReference type="Pfam" id="PF02687">
    <property type="entry name" value="FtsX"/>
    <property type="match status" value="2"/>
</dbReference>
<keyword evidence="3 6" id="KW-0812">Transmembrane</keyword>
<evidence type="ECO:0000256" key="4">
    <source>
        <dbReference type="ARBA" id="ARBA00022989"/>
    </source>
</evidence>
<organism evidence="8 9">
    <name type="scientific">Halteria grandinella</name>
    <dbReference type="NCBI Taxonomy" id="5974"/>
    <lineage>
        <taxon>Eukaryota</taxon>
        <taxon>Sar</taxon>
        <taxon>Alveolata</taxon>
        <taxon>Ciliophora</taxon>
        <taxon>Intramacronucleata</taxon>
        <taxon>Spirotrichea</taxon>
        <taxon>Stichotrichia</taxon>
        <taxon>Sporadotrichida</taxon>
        <taxon>Halteriidae</taxon>
        <taxon>Halteria</taxon>
    </lineage>
</organism>
<evidence type="ECO:0000256" key="3">
    <source>
        <dbReference type="ARBA" id="ARBA00022692"/>
    </source>
</evidence>
<dbReference type="EMBL" id="RRYP01017253">
    <property type="protein sequence ID" value="TNV74233.1"/>
    <property type="molecule type" value="Genomic_DNA"/>
</dbReference>
<accession>A0A8J8NGB2</accession>
<protein>
    <recommendedName>
        <fullName evidence="7">ABC3 transporter permease C-terminal domain-containing protein</fullName>
    </recommendedName>
</protein>
<dbReference type="Proteomes" id="UP000785679">
    <property type="component" value="Unassembled WGS sequence"/>
</dbReference>
<evidence type="ECO:0000256" key="5">
    <source>
        <dbReference type="ARBA" id="ARBA00023136"/>
    </source>
</evidence>
<feature type="transmembrane region" description="Helical" evidence="6">
    <location>
        <begin position="1037"/>
        <end position="1062"/>
    </location>
</feature>
<feature type="transmembrane region" description="Helical" evidence="6">
    <location>
        <begin position="491"/>
        <end position="514"/>
    </location>
</feature>
<evidence type="ECO:0000256" key="2">
    <source>
        <dbReference type="ARBA" id="ARBA00022475"/>
    </source>
</evidence>
<feature type="domain" description="ABC3 transporter permease C-terminal" evidence="7">
    <location>
        <begin position="951"/>
        <end position="1070"/>
    </location>
</feature>
<feature type="transmembrane region" description="Helical" evidence="6">
    <location>
        <begin position="431"/>
        <end position="451"/>
    </location>
</feature>
<dbReference type="OrthoDB" id="312032at2759"/>
<dbReference type="GO" id="GO:0005886">
    <property type="term" value="C:plasma membrane"/>
    <property type="evidence" value="ECO:0007669"/>
    <property type="project" value="UniProtKB-SubCell"/>
</dbReference>